<feature type="region of interest" description="Disordered" evidence="3">
    <location>
        <begin position="203"/>
        <end position="228"/>
    </location>
</feature>
<organism evidence="5 6">
    <name type="scientific">Skermania pinensis</name>
    <dbReference type="NCBI Taxonomy" id="39122"/>
    <lineage>
        <taxon>Bacteria</taxon>
        <taxon>Bacillati</taxon>
        <taxon>Actinomycetota</taxon>
        <taxon>Actinomycetes</taxon>
        <taxon>Mycobacteriales</taxon>
        <taxon>Gordoniaceae</taxon>
        <taxon>Skermania</taxon>
    </lineage>
</organism>
<evidence type="ECO:0000313" key="6">
    <source>
        <dbReference type="Proteomes" id="UP000887023"/>
    </source>
</evidence>
<feature type="DNA-binding region" description="H-T-H motif" evidence="2">
    <location>
        <begin position="42"/>
        <end position="61"/>
    </location>
</feature>
<evidence type="ECO:0000259" key="4">
    <source>
        <dbReference type="PROSITE" id="PS50977"/>
    </source>
</evidence>
<evidence type="ECO:0000256" key="1">
    <source>
        <dbReference type="ARBA" id="ARBA00023125"/>
    </source>
</evidence>
<dbReference type="InterPro" id="IPR050109">
    <property type="entry name" value="HTH-type_TetR-like_transc_reg"/>
</dbReference>
<dbReference type="Pfam" id="PF00440">
    <property type="entry name" value="TetR_N"/>
    <property type="match status" value="1"/>
</dbReference>
<feature type="domain" description="HTH tetR-type" evidence="4">
    <location>
        <begin position="19"/>
        <end position="79"/>
    </location>
</feature>
<evidence type="ECO:0000313" key="5">
    <source>
        <dbReference type="EMBL" id="QXQ14586.1"/>
    </source>
</evidence>
<name>A0ABX8SB88_9ACTN</name>
<dbReference type="PANTHER" id="PTHR30055">
    <property type="entry name" value="HTH-TYPE TRANSCRIPTIONAL REGULATOR RUTR"/>
    <property type="match status" value="1"/>
</dbReference>
<reference evidence="5" key="1">
    <citation type="submission" date="2021-07" db="EMBL/GenBank/DDBJ databases">
        <title>Candidatus Kaistella beijingensis sp. nov. isolated from a municipal wastewater treatment plant is involved in sludge foaming.</title>
        <authorList>
            <person name="Song Y."/>
            <person name="Liu S.-J."/>
        </authorList>
    </citation>
    <scope>NUCLEOTIDE SEQUENCE</scope>
    <source>
        <strain evidence="5">DSM 43998</strain>
    </source>
</reference>
<proteinExistence type="predicted"/>
<evidence type="ECO:0000256" key="2">
    <source>
        <dbReference type="PROSITE-ProRule" id="PRU00335"/>
    </source>
</evidence>
<dbReference type="PROSITE" id="PS50977">
    <property type="entry name" value="HTH_TETR_2"/>
    <property type="match status" value="1"/>
</dbReference>
<dbReference type="InterPro" id="IPR009057">
    <property type="entry name" value="Homeodomain-like_sf"/>
</dbReference>
<keyword evidence="6" id="KW-1185">Reference proteome</keyword>
<sequence>MADTPVELPGAGPTAGVGSAFRARLLDGLAASIGERGYRATTVADIVRHARTSKRTFYDVFAGKQECFVELLTVSNQELVARIRAAVDPDADWQVQVRQAIEVWVDDLATRPAITLSWIRELPGLERDVRTVQRWGMMAFVEMFVELSSSPGFSRAGIAPIDRRTAILLFGGLRELSALTVEDGADPRDIVETAVAGSTALLSSGGARLPVNPAGSPDPRPQQDDRCR</sequence>
<dbReference type="RefSeq" id="WP_083529925.1">
    <property type="nucleotide sequence ID" value="NZ_CBCRUZ010000004.1"/>
</dbReference>
<protein>
    <submittedName>
        <fullName evidence="5">TetR/AcrR family transcriptional regulator</fullName>
    </submittedName>
</protein>
<dbReference type="Gene3D" id="1.10.357.10">
    <property type="entry name" value="Tetracycline Repressor, domain 2"/>
    <property type="match status" value="1"/>
</dbReference>
<dbReference type="EMBL" id="CP079105">
    <property type="protein sequence ID" value="QXQ14586.1"/>
    <property type="molecule type" value="Genomic_DNA"/>
</dbReference>
<dbReference type="Proteomes" id="UP000887023">
    <property type="component" value="Chromosome"/>
</dbReference>
<accession>A0ABX8SB88</accession>
<keyword evidence="1 2" id="KW-0238">DNA-binding</keyword>
<dbReference type="InterPro" id="IPR001647">
    <property type="entry name" value="HTH_TetR"/>
</dbReference>
<gene>
    <name evidence="5" type="ORF">KV203_04050</name>
</gene>
<evidence type="ECO:0000256" key="3">
    <source>
        <dbReference type="SAM" id="MobiDB-lite"/>
    </source>
</evidence>
<dbReference type="PANTHER" id="PTHR30055:SF187">
    <property type="entry name" value="TRANSCRIPTIONAL REGULATORY PROTEIN"/>
    <property type="match status" value="1"/>
</dbReference>
<dbReference type="SUPFAM" id="SSF46689">
    <property type="entry name" value="Homeodomain-like"/>
    <property type="match status" value="1"/>
</dbReference>